<dbReference type="Pfam" id="PF08214">
    <property type="entry name" value="HAT_KAT11"/>
    <property type="match status" value="1"/>
</dbReference>
<dbReference type="Proteomes" id="UP000829364">
    <property type="component" value="Chromosome 5"/>
</dbReference>
<feature type="compositionally biased region" description="Basic residues" evidence="10">
    <location>
        <begin position="416"/>
        <end position="440"/>
    </location>
</feature>
<comment type="catalytic activity">
    <reaction evidence="9">
        <text>L-lysyl-[histone] + acetyl-CoA = N(6)-acetyl-L-lysyl-[histone] + CoA + H(+)</text>
        <dbReference type="Rhea" id="RHEA:21992"/>
        <dbReference type="Rhea" id="RHEA-COMP:9845"/>
        <dbReference type="Rhea" id="RHEA-COMP:11338"/>
        <dbReference type="ChEBI" id="CHEBI:15378"/>
        <dbReference type="ChEBI" id="CHEBI:29969"/>
        <dbReference type="ChEBI" id="CHEBI:57287"/>
        <dbReference type="ChEBI" id="CHEBI:57288"/>
        <dbReference type="ChEBI" id="CHEBI:61930"/>
        <dbReference type="EC" id="2.3.1.48"/>
    </reaction>
    <physiologicalReaction direction="left-to-right" evidence="9">
        <dbReference type="Rhea" id="RHEA:21993"/>
    </physiologicalReaction>
</comment>
<dbReference type="SMART" id="SM01250">
    <property type="entry name" value="KAT11"/>
    <property type="match status" value="1"/>
</dbReference>
<evidence type="ECO:0000256" key="9">
    <source>
        <dbReference type="ARBA" id="ARBA00048940"/>
    </source>
</evidence>
<dbReference type="InterPro" id="IPR013178">
    <property type="entry name" value="Histone_AcTrfase_Rtt109/CBP"/>
</dbReference>
<evidence type="ECO:0000256" key="5">
    <source>
        <dbReference type="ARBA" id="ARBA00022990"/>
    </source>
</evidence>
<dbReference type="GO" id="GO:0006974">
    <property type="term" value="P:DNA damage response"/>
    <property type="evidence" value="ECO:0007669"/>
    <property type="project" value="UniProtKB-KW"/>
</dbReference>
<evidence type="ECO:0000313" key="11">
    <source>
        <dbReference type="EMBL" id="UNI19492.1"/>
    </source>
</evidence>
<dbReference type="EC" id="2.3.1.48" evidence="2"/>
<feature type="compositionally biased region" description="Low complexity" evidence="10">
    <location>
        <begin position="348"/>
        <end position="365"/>
    </location>
</feature>
<keyword evidence="7" id="KW-0804">Transcription</keyword>
<dbReference type="RefSeq" id="XP_047842973.1">
    <property type="nucleotide sequence ID" value="XM_047986989.1"/>
</dbReference>
<evidence type="ECO:0000256" key="7">
    <source>
        <dbReference type="ARBA" id="ARBA00023163"/>
    </source>
</evidence>
<dbReference type="PANTHER" id="PTHR31571:SF2">
    <property type="entry name" value="HISTONE ACETYLTRANSFERASE RTT109"/>
    <property type="match status" value="1"/>
</dbReference>
<dbReference type="AlphaFoldDB" id="A0A9Q8QJ03"/>
<evidence type="ECO:0000313" key="12">
    <source>
        <dbReference type="Proteomes" id="UP000829364"/>
    </source>
</evidence>
<dbReference type="OrthoDB" id="3361892at2759"/>
<evidence type="ECO:0000256" key="6">
    <source>
        <dbReference type="ARBA" id="ARBA00023015"/>
    </source>
</evidence>
<keyword evidence="3" id="KW-0808">Transferase</keyword>
<proteinExistence type="predicted"/>
<comment type="subcellular location">
    <subcellularLocation>
        <location evidence="1">Nucleus</location>
    </subcellularLocation>
</comment>
<dbReference type="GeneID" id="72067623"/>
<dbReference type="EMBL" id="CP086358">
    <property type="protein sequence ID" value="UNI19492.1"/>
    <property type="molecule type" value="Genomic_DNA"/>
</dbReference>
<feature type="compositionally biased region" description="Polar residues" evidence="10">
    <location>
        <begin position="373"/>
        <end position="382"/>
    </location>
</feature>
<dbReference type="GO" id="GO:0006355">
    <property type="term" value="P:regulation of DNA-templated transcription"/>
    <property type="evidence" value="ECO:0007669"/>
    <property type="project" value="InterPro"/>
</dbReference>
<keyword evidence="6" id="KW-0805">Transcription regulation</keyword>
<evidence type="ECO:0000256" key="2">
    <source>
        <dbReference type="ARBA" id="ARBA00013184"/>
    </source>
</evidence>
<evidence type="ECO:0000256" key="4">
    <source>
        <dbReference type="ARBA" id="ARBA00022763"/>
    </source>
</evidence>
<gene>
    <name evidence="11" type="ORF">JDV02_005674</name>
</gene>
<evidence type="ECO:0000256" key="1">
    <source>
        <dbReference type="ARBA" id="ARBA00004123"/>
    </source>
</evidence>
<organism evidence="11 12">
    <name type="scientific">Purpureocillium takamizusanense</name>
    <dbReference type="NCBI Taxonomy" id="2060973"/>
    <lineage>
        <taxon>Eukaryota</taxon>
        <taxon>Fungi</taxon>
        <taxon>Dikarya</taxon>
        <taxon>Ascomycota</taxon>
        <taxon>Pezizomycotina</taxon>
        <taxon>Sordariomycetes</taxon>
        <taxon>Hypocreomycetidae</taxon>
        <taxon>Hypocreales</taxon>
        <taxon>Ophiocordycipitaceae</taxon>
        <taxon>Purpureocillium</taxon>
    </lineage>
</organism>
<feature type="region of interest" description="Disordered" evidence="10">
    <location>
        <begin position="348"/>
        <end position="441"/>
    </location>
</feature>
<evidence type="ECO:0000256" key="10">
    <source>
        <dbReference type="SAM" id="MobiDB-lite"/>
    </source>
</evidence>
<feature type="region of interest" description="Disordered" evidence="10">
    <location>
        <begin position="524"/>
        <end position="592"/>
    </location>
</feature>
<dbReference type="KEGG" id="ptkz:JDV02_005674"/>
<keyword evidence="4" id="KW-0227">DNA damage</keyword>
<keyword evidence="12" id="KW-1185">Reference proteome</keyword>
<dbReference type="PANTHER" id="PTHR31571">
    <property type="entry name" value="ALTERED INHERITANCE OF MITOCHONDRIA PROTEIN 6"/>
    <property type="match status" value="1"/>
</dbReference>
<dbReference type="PROSITE" id="PS51728">
    <property type="entry name" value="RTT109_HAT"/>
    <property type="match status" value="1"/>
</dbReference>
<dbReference type="InterPro" id="IPR016849">
    <property type="entry name" value="Rtt109"/>
</dbReference>
<dbReference type="InterPro" id="IPR051236">
    <property type="entry name" value="HAT_RTT109-like"/>
</dbReference>
<keyword evidence="8" id="KW-0539">Nucleus</keyword>
<accession>A0A9Q8QJ03</accession>
<sequence length="592" mass="64465">MAAAASMAADPIVSATSGLLRSRLAAVLPRGRRFRFHHVSTPPYKTDALYSAPPNERPDRTYCENHFLTVSIDVPAAATASDGQSGSSGSSDSSQRRAREVIVLGIEVFVYTTAHATTLFVSKADSTGFLDLLELPRGTPSPIRHVCAAFVGYLVEVRRRRDVQLVVSLFARAQSQYLFPGSVDYGGKHVLDDRGLVKWWCRVLDPLAADVSWNKGVVVKGYIVVPGLDDYETRVFIPRTPAGALSPHWTIGHPLERISHYTREFDWVPPRCLIPSFPDDPKSRFRDELDEEAARSGAMQTTGSWRSVKTLDMFWEMMAFRQECSSGRMTGFIWLVFDNDKDDTTVAAASAEADGEQADVTTTPETPKKNKTLSNVAPNTTPKKLFPAKPETSAESAGAGSNVAGGHAKDRSGKAKKDRKGRKEKKMQKMRGIVKPRQARVKTEQRNYLLDRPATSKYYHWPAQGRGERIVSEGDYKRVLELLLHLDFSKLDKAAGSSRRWLVEAGGASGGRWGFEVTGEMESPAGASAASGAGSTVNGGTVSTGETPAVNNLSGLVKRKRADTAEGQRPQGEAGVNVLSAGLVKKKPKTDA</sequence>
<feature type="compositionally biased region" description="Low complexity" evidence="10">
    <location>
        <begin position="524"/>
        <end position="545"/>
    </location>
</feature>
<dbReference type="GO" id="GO:0005634">
    <property type="term" value="C:nucleus"/>
    <property type="evidence" value="ECO:0007669"/>
    <property type="project" value="UniProtKB-SubCell"/>
</dbReference>
<reference evidence="11" key="1">
    <citation type="submission" date="2021-11" db="EMBL/GenBank/DDBJ databases">
        <title>Purpureocillium_takamizusanense_genome.</title>
        <authorList>
            <person name="Nguyen N.-H."/>
        </authorList>
    </citation>
    <scope>NUCLEOTIDE SEQUENCE</scope>
    <source>
        <strain evidence="11">PT3</strain>
    </source>
</reference>
<evidence type="ECO:0000256" key="3">
    <source>
        <dbReference type="ARBA" id="ARBA00022679"/>
    </source>
</evidence>
<dbReference type="GO" id="GO:0032931">
    <property type="term" value="F:histone H3K56 acetyltransferase activity"/>
    <property type="evidence" value="ECO:0007669"/>
    <property type="project" value="TreeGrafter"/>
</dbReference>
<name>A0A9Q8QJ03_9HYPO</name>
<protein>
    <recommendedName>
        <fullName evidence="2">histone acetyltransferase</fullName>
        <ecNumber evidence="2">2.3.1.48</ecNumber>
    </recommendedName>
</protein>
<evidence type="ECO:0000256" key="8">
    <source>
        <dbReference type="ARBA" id="ARBA00023242"/>
    </source>
</evidence>
<keyword evidence="5" id="KW-0007">Acetylation</keyword>